<gene>
    <name evidence="1" type="ORF">ACFX5E_00490</name>
</gene>
<dbReference type="EMBL" id="JBHZPZ010000001">
    <property type="protein sequence ID" value="MFE3866545.1"/>
    <property type="molecule type" value="Genomic_DNA"/>
</dbReference>
<reference evidence="1 2" key="1">
    <citation type="submission" date="2024-06" db="EMBL/GenBank/DDBJ databases">
        <title>Flavobacterium spp. isolated from glacier.</title>
        <authorList>
            <person name="Han D."/>
        </authorList>
    </citation>
    <scope>NUCLEOTIDE SEQUENCE [LARGE SCALE GENOMIC DNA]</scope>
    <source>
        <strain evidence="1 2">LS2P90</strain>
    </source>
</reference>
<dbReference type="Proteomes" id="UP001600109">
    <property type="component" value="Unassembled WGS sequence"/>
</dbReference>
<name>A0ABW6HRB7_9FLAO</name>
<evidence type="ECO:0000313" key="2">
    <source>
        <dbReference type="Proteomes" id="UP001600109"/>
    </source>
</evidence>
<comment type="caution">
    <text evidence="1">The sequence shown here is derived from an EMBL/GenBank/DDBJ whole genome shotgun (WGS) entry which is preliminary data.</text>
</comment>
<organism evidence="1 2">
    <name type="scientific">Flavobacterium xylosi</name>
    <dbReference type="NCBI Taxonomy" id="3230415"/>
    <lineage>
        <taxon>Bacteria</taxon>
        <taxon>Pseudomonadati</taxon>
        <taxon>Bacteroidota</taxon>
        <taxon>Flavobacteriia</taxon>
        <taxon>Flavobacteriales</taxon>
        <taxon>Flavobacteriaceae</taxon>
        <taxon>Flavobacterium</taxon>
    </lineage>
</organism>
<protein>
    <submittedName>
        <fullName evidence="1">Uncharacterized protein</fullName>
    </submittedName>
</protein>
<proteinExistence type="predicted"/>
<evidence type="ECO:0000313" key="1">
    <source>
        <dbReference type="EMBL" id="MFE3866545.1"/>
    </source>
</evidence>
<sequence length="281" mass="33874">MKKINKIIFIIFLSYSINSHSQKKYLDYITTEKNDTIFGTLRNDIIGGKVLFEKNPKFKRGSVKYYSRKLKRVKDIRFNDDIYIYKKLSDDGIYENPKENIYYDTLNVIKTLNTNFFNIKSRLIDYVVTINNDTIYGIIKNPTFGKNYLINKNNVKIKIEKDTIKEYRYLNNVYQYFEKENINVFDSRKAYLKLLLNGKVKLFEYEYHFVQTGQNNVQINQVDYYYYILKDNELILLRNIGYKNKLSDLFSDMNHLISKINDDEYTLENIYLIVKYYNEEK</sequence>
<accession>A0ABW6HRB7</accession>
<keyword evidence="2" id="KW-1185">Reference proteome</keyword>
<dbReference type="RefSeq" id="WP_379853202.1">
    <property type="nucleotide sequence ID" value="NZ_JBHZPZ010000001.1"/>
</dbReference>